<accession>A0A1F5SJ99</accession>
<sequence>MTPAVDLYRFILLKLIKVLFLKTEKIRSEGEKMDIDLLRDAIEASWGKDTCYPPLRDKWEHKHPSFGQCAVTALVVQDYRGGKIAYCIHAHHYWNKIGPEKTDLTIAQFGPETEICEDGTRSRKTLLDNANTDSRYRLLKAKVEKFLKIHARQGGPVSYKENPKTKASGIIAAIPQTGTCPNRCKDCFFQSGRSYLEPLSDNLPNMPSPEEARGRIIRVNDGNDSNVHRDLVLSMVEKYGYRDFFFNTAIPRDLEGFKVNGRMYPVVLTANPADMTDKNFYALDPVPRNLMFVRFRTNFWNRHLMQKCVEHYSERQIPVILTFMAYYEDVIPVQYKKNYVYRQRTLNSYWAITTAGWRKIMRGGKYFDPNNKWVYSCGKIEGELGTTACHRCGNCLREYFATQEKIRNL</sequence>
<dbReference type="Pfam" id="PF24585">
    <property type="entry name" value="YunG"/>
    <property type="match status" value="1"/>
</dbReference>
<evidence type="ECO:0000313" key="2">
    <source>
        <dbReference type="Proteomes" id="UP000178367"/>
    </source>
</evidence>
<dbReference type="Proteomes" id="UP000178367">
    <property type="component" value="Unassembled WGS sequence"/>
</dbReference>
<proteinExistence type="predicted"/>
<name>A0A1F5SJ99_9BACT</name>
<dbReference type="InterPro" id="IPR056238">
    <property type="entry name" value="YunG-like"/>
</dbReference>
<reference evidence="1 2" key="1">
    <citation type="journal article" date="2016" name="Nat. Commun.">
        <title>Thousands of microbial genomes shed light on interconnected biogeochemical processes in an aquifer system.</title>
        <authorList>
            <person name="Anantharaman K."/>
            <person name="Brown C.T."/>
            <person name="Hug L.A."/>
            <person name="Sharon I."/>
            <person name="Castelle C.J."/>
            <person name="Probst A.J."/>
            <person name="Thomas B.C."/>
            <person name="Singh A."/>
            <person name="Wilkins M.J."/>
            <person name="Karaoz U."/>
            <person name="Brodie E.L."/>
            <person name="Williams K.H."/>
            <person name="Hubbard S.S."/>
            <person name="Banfield J.F."/>
        </authorList>
    </citation>
    <scope>NUCLEOTIDE SEQUENCE [LARGE SCALE GENOMIC DNA]</scope>
</reference>
<protein>
    <submittedName>
        <fullName evidence="1">Uncharacterized protein</fullName>
    </submittedName>
</protein>
<dbReference type="EMBL" id="MFGB01000014">
    <property type="protein sequence ID" value="OGF26765.1"/>
    <property type="molecule type" value="Genomic_DNA"/>
</dbReference>
<gene>
    <name evidence="1" type="ORF">A2227_06605</name>
</gene>
<organism evidence="1 2">
    <name type="scientific">Candidatus Falkowbacteria bacterium RIFOXYA2_FULL_47_19</name>
    <dbReference type="NCBI Taxonomy" id="1797994"/>
    <lineage>
        <taxon>Bacteria</taxon>
        <taxon>Candidatus Falkowiibacteriota</taxon>
    </lineage>
</organism>
<comment type="caution">
    <text evidence="1">The sequence shown here is derived from an EMBL/GenBank/DDBJ whole genome shotgun (WGS) entry which is preliminary data.</text>
</comment>
<evidence type="ECO:0000313" key="1">
    <source>
        <dbReference type="EMBL" id="OGF26765.1"/>
    </source>
</evidence>
<dbReference type="AlphaFoldDB" id="A0A1F5SJ99"/>